<keyword evidence="13 18" id="KW-0560">Oxidoreductase</keyword>
<evidence type="ECO:0000313" key="20">
    <source>
        <dbReference type="EMBL" id="THF55512.1"/>
    </source>
</evidence>
<dbReference type="PROSITE" id="PS51318">
    <property type="entry name" value="TAT"/>
    <property type="match status" value="1"/>
</dbReference>
<feature type="binding site" evidence="18">
    <location>
        <position position="493"/>
    </location>
    <ligand>
        <name>Cu cation</name>
        <dbReference type="ChEBI" id="CHEBI:23378"/>
        <label>Z4</label>
    </ligand>
</feature>
<feature type="binding site" evidence="18">
    <location>
        <position position="324"/>
    </location>
    <ligand>
        <name>Ca(2+)</name>
        <dbReference type="ChEBI" id="CHEBI:29108"/>
        <label>2</label>
    </ligand>
</feature>
<dbReference type="EC" id="1.7.2.4" evidence="7 18"/>
<dbReference type="NCBIfam" id="TIGR04244">
    <property type="entry name" value="nitrous_NosZ_RR"/>
    <property type="match status" value="1"/>
</dbReference>
<dbReference type="InterPro" id="IPR011045">
    <property type="entry name" value="N2O_reductase_N"/>
</dbReference>
<organism evidence="20 21">
    <name type="scientific">Ollibium composti</name>
    <dbReference type="NCBI Taxonomy" id="2675109"/>
    <lineage>
        <taxon>Bacteria</taxon>
        <taxon>Pseudomonadati</taxon>
        <taxon>Pseudomonadota</taxon>
        <taxon>Alphaproteobacteria</taxon>
        <taxon>Hyphomicrobiales</taxon>
        <taxon>Phyllobacteriaceae</taxon>
        <taxon>Ollibium</taxon>
    </lineage>
</organism>
<evidence type="ECO:0000256" key="12">
    <source>
        <dbReference type="ARBA" id="ARBA00022837"/>
    </source>
</evidence>
<feature type="binding site" evidence="18">
    <location>
        <position position="625"/>
    </location>
    <ligand>
        <name>Cu cation</name>
        <dbReference type="ChEBI" id="CHEBI:23378"/>
        <label>A2</label>
    </ligand>
</feature>
<evidence type="ECO:0000256" key="10">
    <source>
        <dbReference type="ARBA" id="ARBA00022729"/>
    </source>
</evidence>
<dbReference type="InterPro" id="IPR034205">
    <property type="entry name" value="N2OR_C"/>
</dbReference>
<accession>A0ABY2Q398</accession>
<feature type="binding site" evidence="18">
    <location>
        <position position="582"/>
    </location>
    <ligand>
        <name>Cu cation</name>
        <dbReference type="ChEBI" id="CHEBI:23378"/>
        <label>A1</label>
    </ligand>
</feature>
<feature type="binding site" evidence="18">
    <location>
        <position position="136"/>
    </location>
    <ligand>
        <name>Cu cation</name>
        <dbReference type="ChEBI" id="CHEBI:23378"/>
        <label>Z2</label>
    </ligand>
</feature>
<dbReference type="HAMAP" id="MF_00716">
    <property type="entry name" value="NosZ"/>
    <property type="match status" value="1"/>
</dbReference>
<evidence type="ECO:0000256" key="3">
    <source>
        <dbReference type="ARBA" id="ARBA00004779"/>
    </source>
</evidence>
<evidence type="ECO:0000256" key="1">
    <source>
        <dbReference type="ARBA" id="ARBA00003034"/>
    </source>
</evidence>
<dbReference type="EMBL" id="SSNY01000011">
    <property type="protein sequence ID" value="THF55512.1"/>
    <property type="molecule type" value="Genomic_DNA"/>
</dbReference>
<dbReference type="SUPFAM" id="SSF49503">
    <property type="entry name" value="Cupredoxins"/>
    <property type="match status" value="1"/>
</dbReference>
<feature type="binding site" evidence="18">
    <location>
        <position position="326"/>
    </location>
    <ligand>
        <name>Cu cation</name>
        <dbReference type="ChEBI" id="CHEBI:23378"/>
        <label>Z1</label>
    </ligand>
</feature>
<evidence type="ECO:0000256" key="5">
    <source>
        <dbReference type="ARBA" id="ARBA00010372"/>
    </source>
</evidence>
<feature type="binding site" evidence="18">
    <location>
        <position position="468"/>
    </location>
    <ligand>
        <name>Ca(2+)</name>
        <dbReference type="ChEBI" id="CHEBI:29108"/>
        <label>1</label>
    </ligand>
</feature>
<evidence type="ECO:0000256" key="18">
    <source>
        <dbReference type="HAMAP-Rule" id="MF_00716"/>
    </source>
</evidence>
<evidence type="ECO:0000256" key="15">
    <source>
        <dbReference type="ARBA" id="ARBA00031077"/>
    </source>
</evidence>
<dbReference type="InterPro" id="IPR002429">
    <property type="entry name" value="CcO_II-like_C"/>
</dbReference>
<comment type="function">
    <text evidence="1 18">Nitrous-oxide reductase is part of a bacterial respiratory system which is activated under anaerobic conditions in the presence of nitrate or nitrous oxide.</text>
</comment>
<comment type="subunit">
    <text evidence="6 18">Homodimer.</text>
</comment>
<evidence type="ECO:0000256" key="16">
    <source>
        <dbReference type="ARBA" id="ARBA00032847"/>
    </source>
</evidence>
<feature type="binding site" evidence="18">
    <location>
        <position position="617"/>
    </location>
    <ligand>
        <name>Cu cation</name>
        <dbReference type="ChEBI" id="CHEBI:23378"/>
        <label>A2</label>
    </ligand>
</feature>
<dbReference type="InterPro" id="IPR006311">
    <property type="entry name" value="TAT_signal"/>
</dbReference>
<dbReference type="Gene3D" id="2.60.40.420">
    <property type="entry name" value="Cupredoxins - blue copper proteins"/>
    <property type="match status" value="1"/>
</dbReference>
<gene>
    <name evidence="18" type="primary">nosZ</name>
    <name evidence="20" type="ORF">E6C48_17950</name>
</gene>
<feature type="binding site" evidence="18">
    <location>
        <position position="621"/>
    </location>
    <ligand>
        <name>Cu cation</name>
        <dbReference type="ChEBI" id="CHEBI:23378"/>
        <label>A2</label>
    </ligand>
</feature>
<feature type="binding site" evidence="18">
    <location>
        <position position="137"/>
    </location>
    <ligand>
        <name>Cu cation</name>
        <dbReference type="ChEBI" id="CHEBI:23378"/>
        <label>Z3</label>
    </ligand>
</feature>
<evidence type="ECO:0000256" key="2">
    <source>
        <dbReference type="ARBA" id="ARBA00004418"/>
    </source>
</evidence>
<evidence type="ECO:0000256" key="6">
    <source>
        <dbReference type="ARBA" id="ARBA00011738"/>
    </source>
</evidence>
<sequence>MSQDEQERKAILSRRQLLGTTAAMAAAGAAGVGGGLALGGGVVSPAAAADALEAEVKPGELDEYYVFFSSGQTGEVRIIGAPSMREMMRIPVFNRCSATGWGLTNESRKVLTEGLLPETVEFLKDKGGVYLNGDLHHPHPSQTDGTYDGRYLYVNDKANTRVARIRLDVMKCDKIIQLPNQHTVHGLRVQKYPKTGYVFANGEDRVPIPNDGKILDDPKQYHAIFTAVDGETMKVAWQVMVDGNLDNVDADYQGKYAFATCYNSEEGVNLEQMMAKEQDWIVIFNLQRIEDAVKKGDFKEMGGVPVIDGRHGSPYTRYVPVPNSPHGINTAPDGIHVVANGKLSPTVTVFDVRKFDDLFDDKIKPRDTVVAEPELGLGPLHTAYDGRGNAYTTLFIDSQICKWNIEDAKRSYAGEKVDPIRQKLDVHYQPGHNHSSMGQTKEADGKWLISLNKFSKDRYLNVGPLKPENDQLIDISGDQMVLVHDGPSFAEPHDATLVHRSKINPVSIWDRDDPFFADAVKQAKADGIDLMIDSEVIRDGNKVRVYMTSSAPAFGLESFSVKQGDEVTVYVTNIDEVEDLTHGFAIINYGVNMEVAPHATASVTFTASKPGVYWYYCSWFCHAMHMEMQGRMFVEPQAA</sequence>
<feature type="region of interest" description="COX2-like" evidence="18">
    <location>
        <begin position="541"/>
        <end position="639"/>
    </location>
</feature>
<dbReference type="PANTHER" id="PTHR42838:SF2">
    <property type="entry name" value="NITROUS-OXIDE REDUCTASE"/>
    <property type="match status" value="1"/>
</dbReference>
<dbReference type="GO" id="GO:0050304">
    <property type="term" value="F:nitrous-oxide reductase activity"/>
    <property type="evidence" value="ECO:0007669"/>
    <property type="project" value="UniProtKB-EC"/>
</dbReference>
<dbReference type="InterPro" id="IPR041142">
    <property type="entry name" value="NOS_propeller_2"/>
</dbReference>
<dbReference type="InterPro" id="IPR008972">
    <property type="entry name" value="Cupredoxin"/>
</dbReference>
<comment type="similarity">
    <text evidence="5 18">Belongs to the NosZ family.</text>
</comment>
<feature type="binding site" evidence="18">
    <location>
        <position position="279"/>
    </location>
    <ligand>
        <name>Ca(2+)</name>
        <dbReference type="ChEBI" id="CHEBI:29108"/>
        <label>2</label>
    </ligand>
</feature>
<keyword evidence="11 18" id="KW-0574">Periplasm</keyword>
<evidence type="ECO:0000256" key="8">
    <source>
        <dbReference type="ARBA" id="ARBA00016560"/>
    </source>
</evidence>
<dbReference type="Pfam" id="PF18793">
    <property type="entry name" value="nos_propeller_2"/>
    <property type="match status" value="1"/>
</dbReference>
<dbReference type="CDD" id="cd04223">
    <property type="entry name" value="N2OR_C"/>
    <property type="match status" value="1"/>
</dbReference>
<reference evidence="20 21" key="1">
    <citation type="submission" date="2019-04" db="EMBL/GenBank/DDBJ databases">
        <title>Mesorhizobium composti sp. nov., isolated from compost.</title>
        <authorList>
            <person name="Lin S.-Y."/>
            <person name="Hameed A."/>
            <person name="Hsieh Y.-T."/>
            <person name="Young C.-C."/>
        </authorList>
    </citation>
    <scope>NUCLEOTIDE SEQUENCE [LARGE SCALE GENOMIC DNA]</scope>
    <source>
        <strain evidence="20 21">CC-YTH430</strain>
    </source>
</reference>
<protein>
    <recommendedName>
        <fullName evidence="8 18">Nitrous-oxide reductase</fullName>
        <ecNumber evidence="7 18">1.7.2.4</ecNumber>
    </recommendedName>
    <alternativeName>
        <fullName evidence="15 18">N(2)OR</fullName>
    </alternativeName>
    <alternativeName>
        <fullName evidence="16 18">N2O reductase</fullName>
    </alternativeName>
</protein>
<dbReference type="Gene3D" id="2.130.10.10">
    <property type="entry name" value="YVTN repeat-like/Quinoprotein amine dehydrogenase"/>
    <property type="match status" value="1"/>
</dbReference>
<dbReference type="Proteomes" id="UP000306441">
    <property type="component" value="Unassembled WGS sequence"/>
</dbReference>
<feature type="binding site" evidence="18">
    <location>
        <position position="432"/>
    </location>
    <ligand>
        <name>Cu cation</name>
        <dbReference type="ChEBI" id="CHEBI:23378"/>
        <label>Z3</label>
    </ligand>
</feature>
<comment type="catalytic activity">
    <reaction evidence="17 18">
        <text>N2 + 2 Fe(III)-[cytochrome c] + H2O = nitrous oxide + 2 Fe(II)-[cytochrome c] + 2 H(+)</text>
        <dbReference type="Rhea" id="RHEA:43108"/>
        <dbReference type="Rhea" id="RHEA-COMP:10350"/>
        <dbReference type="Rhea" id="RHEA-COMP:14399"/>
        <dbReference type="ChEBI" id="CHEBI:15377"/>
        <dbReference type="ChEBI" id="CHEBI:15378"/>
        <dbReference type="ChEBI" id="CHEBI:17045"/>
        <dbReference type="ChEBI" id="CHEBI:17997"/>
        <dbReference type="ChEBI" id="CHEBI:29033"/>
        <dbReference type="ChEBI" id="CHEBI:29034"/>
        <dbReference type="EC" id="1.7.2.4"/>
    </reaction>
</comment>
<evidence type="ECO:0000313" key="21">
    <source>
        <dbReference type="Proteomes" id="UP000306441"/>
    </source>
</evidence>
<keyword evidence="10 18" id="KW-0732">Signal</keyword>
<evidence type="ECO:0000259" key="19">
    <source>
        <dbReference type="PROSITE" id="PS50857"/>
    </source>
</evidence>
<dbReference type="InterPro" id="IPR023644">
    <property type="entry name" value="NO_Rdtase"/>
</dbReference>
<feature type="binding site" evidence="18">
    <location>
        <position position="619"/>
    </location>
    <ligand>
        <name>Cu cation</name>
        <dbReference type="ChEBI" id="CHEBI:23378"/>
        <label>A2</label>
    </ligand>
</feature>
<keyword evidence="12 18" id="KW-0106">Calcium</keyword>
<evidence type="ECO:0000256" key="13">
    <source>
        <dbReference type="ARBA" id="ARBA00023002"/>
    </source>
</evidence>
<dbReference type="PROSITE" id="PS50857">
    <property type="entry name" value="COX2_CUA"/>
    <property type="match status" value="1"/>
</dbReference>
<dbReference type="InterPro" id="IPR015943">
    <property type="entry name" value="WD40/YVTN_repeat-like_dom_sf"/>
</dbReference>
<dbReference type="PANTHER" id="PTHR42838">
    <property type="entry name" value="CYTOCHROME C OXIDASE SUBUNIT II"/>
    <property type="match status" value="1"/>
</dbReference>
<keyword evidence="21" id="KW-1185">Reference proteome</keyword>
<comment type="PTM">
    <text evidence="18">Predicted to be exported by the Tat system. The position of the signal peptide cleavage has not been experimentally proven.</text>
</comment>
<dbReference type="Pfam" id="PF18764">
    <property type="entry name" value="nos_propeller"/>
    <property type="match status" value="1"/>
</dbReference>
<feature type="binding site" evidence="18">
    <location>
        <position position="381"/>
    </location>
    <ligand>
        <name>Cu cation</name>
        <dbReference type="ChEBI" id="CHEBI:23378"/>
        <label>Z1</label>
    </ligand>
</feature>
<keyword evidence="9 18" id="KW-0479">Metal-binding</keyword>
<evidence type="ECO:0000256" key="9">
    <source>
        <dbReference type="ARBA" id="ARBA00022723"/>
    </source>
</evidence>
<name>A0ABY2Q398_9HYPH</name>
<dbReference type="InterPro" id="IPR041114">
    <property type="entry name" value="Nos_propeller"/>
</dbReference>
<keyword evidence="14 18" id="KW-0186">Copper</keyword>
<feature type="binding site" evidence="18">
    <location>
        <position position="185"/>
    </location>
    <ligand>
        <name>Cu cation</name>
        <dbReference type="ChEBI" id="CHEBI:23378"/>
        <label>Z2</label>
    </ligand>
</feature>
<proteinExistence type="inferred from homology"/>
<feature type="domain" description="Cytochrome oxidase subunit II copper A binding" evidence="19">
    <location>
        <begin position="538"/>
        <end position="639"/>
    </location>
</feature>
<feature type="binding site" evidence="18">
    <location>
        <position position="273"/>
    </location>
    <ligand>
        <name>Ca(2+)</name>
        <dbReference type="ChEBI" id="CHEBI:29108"/>
        <label>2</label>
    </ligand>
</feature>
<evidence type="ECO:0000256" key="17">
    <source>
        <dbReference type="ARBA" id="ARBA00049555"/>
    </source>
</evidence>
<evidence type="ECO:0000256" key="11">
    <source>
        <dbReference type="ARBA" id="ARBA00022764"/>
    </source>
</evidence>
<evidence type="ECO:0000256" key="14">
    <source>
        <dbReference type="ARBA" id="ARBA00023008"/>
    </source>
</evidence>
<comment type="caution">
    <text evidence="20">The sequence shown here is derived from an EMBL/GenBank/DDBJ whole genome shotgun (WGS) entry which is preliminary data.</text>
</comment>
<evidence type="ECO:0000256" key="7">
    <source>
        <dbReference type="ARBA" id="ARBA00011896"/>
    </source>
</evidence>
<dbReference type="InterPro" id="IPR051403">
    <property type="entry name" value="NosZ/Cyto_c_oxidase_sub2"/>
</dbReference>
<dbReference type="SUPFAM" id="SSF50974">
    <property type="entry name" value="Nitrous oxide reductase, N-terminal domain"/>
    <property type="match status" value="1"/>
</dbReference>
<feature type="binding site" evidence="18">
    <location>
        <position position="628"/>
    </location>
    <ligand>
        <name>Cu cation</name>
        <dbReference type="ChEBI" id="CHEBI:23378"/>
        <label>A1</label>
    </ligand>
</feature>
<dbReference type="Pfam" id="PF13473">
    <property type="entry name" value="Cupredoxin_1"/>
    <property type="match status" value="1"/>
</dbReference>
<feature type="binding site" evidence="18">
    <location>
        <position position="265"/>
    </location>
    <ligand>
        <name>Ca(2+)</name>
        <dbReference type="ChEBI" id="CHEBI:29108"/>
        <label>2</label>
    </ligand>
</feature>
<feature type="binding site" evidence="18">
    <location>
        <position position="621"/>
    </location>
    <ligand>
        <name>Cu cation</name>
        <dbReference type="ChEBI" id="CHEBI:23378"/>
        <label>A1</label>
    </ligand>
</feature>
<feature type="binding site" evidence="18">
    <location>
        <position position="617"/>
    </location>
    <ligand>
        <name>Cu cation</name>
        <dbReference type="ChEBI" id="CHEBI:23378"/>
        <label>A1</label>
    </ligand>
</feature>
<dbReference type="InterPro" id="IPR028096">
    <property type="entry name" value="EfeO_Cupredoxin"/>
</dbReference>
<feature type="binding site" evidence="18">
    <location>
        <position position="453"/>
    </location>
    <ligand>
        <name>Ca(2+)</name>
        <dbReference type="ChEBI" id="CHEBI:29108"/>
        <label>1</label>
    </ligand>
</feature>
<evidence type="ECO:0000256" key="4">
    <source>
        <dbReference type="ARBA" id="ARBA00006790"/>
    </source>
</evidence>
<feature type="binding site" evidence="18">
    <location>
        <position position="262"/>
    </location>
    <ligand>
        <name>Ca(2+)</name>
        <dbReference type="ChEBI" id="CHEBI:29108"/>
        <label>2</label>
    </ligand>
</feature>
<comment type="subcellular location">
    <subcellularLocation>
        <location evidence="2 18">Periplasm</location>
    </subcellularLocation>
</comment>
<dbReference type="RefSeq" id="WP_136359550.1">
    <property type="nucleotide sequence ID" value="NZ_SSNY01000011.1"/>
</dbReference>
<comment type="cofactor">
    <cofactor evidence="18">
        <name>Cu cation</name>
        <dbReference type="ChEBI" id="CHEBI:23378"/>
    </cofactor>
    <text evidence="18">Binds 6 Cu cations per subunit. Each subunit contains 2 copper centers; Cu(A) (binuclear) and Cu(Z) (tetranuclear). Cu(Z) is thought to be the site of nitrous oxide reduction.</text>
</comment>
<comment type="pathway">
    <text evidence="3">Nitrogen metabolism; nitrate reduction (denitrification); dinitrogen from nitrate: step 4/4.</text>
</comment>
<comment type="cofactor">
    <cofactor evidence="18">
        <name>Ca(2+)</name>
        <dbReference type="ChEBI" id="CHEBI:29108"/>
    </cofactor>
    <text evidence="18">Binds 2 calcium ions per subunit.</text>
</comment>
<comment type="similarity">
    <text evidence="4 18">In the C-terminal section; belongs to the cytochrome c oxidase subunit 2 family.</text>
</comment>